<sequence length="139" mass="15546">MIPGQLETTLKLTIEEQKFNSDVGQLDLLCIGMVLRLWRHSISGQWFHWISVATGIIVAAYLIAAILAMNLICRPINFMWDMTVKGTCEDGTPLMYASAGFNLIIDLIVVALPMPVIWTLQMPKDRKAGVIWAFLLALV</sequence>
<dbReference type="Pfam" id="PF20684">
    <property type="entry name" value="Fung_rhodopsin"/>
    <property type="match status" value="1"/>
</dbReference>
<dbReference type="AlphaFoldDB" id="A0AAD6HEC8"/>
<evidence type="ECO:0000256" key="4">
    <source>
        <dbReference type="ARBA" id="ARBA00023136"/>
    </source>
</evidence>
<dbReference type="InterPro" id="IPR052337">
    <property type="entry name" value="SAT4-like"/>
</dbReference>
<evidence type="ECO:0000256" key="1">
    <source>
        <dbReference type="ARBA" id="ARBA00004141"/>
    </source>
</evidence>
<feature type="domain" description="Rhodopsin" evidence="7">
    <location>
        <begin position="43"/>
        <end position="138"/>
    </location>
</feature>
<gene>
    <name evidence="8" type="ORF">N7493_009452</name>
</gene>
<proteinExistence type="inferred from homology"/>
<keyword evidence="4 6" id="KW-0472">Membrane</keyword>
<comment type="subcellular location">
    <subcellularLocation>
        <location evidence="1">Membrane</location>
        <topology evidence="1">Multi-pass membrane protein</topology>
    </subcellularLocation>
</comment>
<comment type="similarity">
    <text evidence="5">Belongs to the SAT4 family.</text>
</comment>
<evidence type="ECO:0000313" key="8">
    <source>
        <dbReference type="EMBL" id="KAJ5709860.1"/>
    </source>
</evidence>
<feature type="transmembrane region" description="Helical" evidence="6">
    <location>
        <begin position="46"/>
        <end position="73"/>
    </location>
</feature>
<dbReference type="GO" id="GO:0016020">
    <property type="term" value="C:membrane"/>
    <property type="evidence" value="ECO:0007669"/>
    <property type="project" value="UniProtKB-SubCell"/>
</dbReference>
<organism evidence="8 9">
    <name type="scientific">Penicillium malachiteum</name>
    <dbReference type="NCBI Taxonomy" id="1324776"/>
    <lineage>
        <taxon>Eukaryota</taxon>
        <taxon>Fungi</taxon>
        <taxon>Dikarya</taxon>
        <taxon>Ascomycota</taxon>
        <taxon>Pezizomycotina</taxon>
        <taxon>Eurotiomycetes</taxon>
        <taxon>Eurotiomycetidae</taxon>
        <taxon>Eurotiales</taxon>
        <taxon>Aspergillaceae</taxon>
        <taxon>Penicillium</taxon>
    </lineage>
</organism>
<evidence type="ECO:0000256" key="2">
    <source>
        <dbReference type="ARBA" id="ARBA00022692"/>
    </source>
</evidence>
<evidence type="ECO:0000256" key="5">
    <source>
        <dbReference type="ARBA" id="ARBA00038359"/>
    </source>
</evidence>
<accession>A0AAD6HEC8</accession>
<feature type="transmembrane region" description="Helical" evidence="6">
    <location>
        <begin position="94"/>
        <end position="118"/>
    </location>
</feature>
<dbReference type="PANTHER" id="PTHR33048:SF55">
    <property type="entry name" value="INTEGRAL MEMBRANE PROTEIN"/>
    <property type="match status" value="1"/>
</dbReference>
<comment type="caution">
    <text evidence="8">The sequence shown here is derived from an EMBL/GenBank/DDBJ whole genome shotgun (WGS) entry which is preliminary data.</text>
</comment>
<dbReference type="EMBL" id="JAQJAN010000017">
    <property type="protein sequence ID" value="KAJ5709860.1"/>
    <property type="molecule type" value="Genomic_DNA"/>
</dbReference>
<name>A0AAD6HEC8_9EURO</name>
<keyword evidence="9" id="KW-1185">Reference proteome</keyword>
<reference evidence="8" key="1">
    <citation type="journal article" date="2023" name="IMA Fungus">
        <title>Comparative genomic study of the Penicillium genus elucidates a diverse pangenome and 15 lateral gene transfer events.</title>
        <authorList>
            <person name="Petersen C."/>
            <person name="Sorensen T."/>
            <person name="Nielsen M.R."/>
            <person name="Sondergaard T.E."/>
            <person name="Sorensen J.L."/>
            <person name="Fitzpatrick D.A."/>
            <person name="Frisvad J.C."/>
            <person name="Nielsen K.L."/>
        </authorList>
    </citation>
    <scope>NUCLEOTIDE SEQUENCE</scope>
    <source>
        <strain evidence="8">IBT 17514</strain>
    </source>
</reference>
<evidence type="ECO:0000313" key="9">
    <source>
        <dbReference type="Proteomes" id="UP001215712"/>
    </source>
</evidence>
<evidence type="ECO:0000256" key="6">
    <source>
        <dbReference type="SAM" id="Phobius"/>
    </source>
</evidence>
<dbReference type="Proteomes" id="UP001215712">
    <property type="component" value="Unassembled WGS sequence"/>
</dbReference>
<dbReference type="InterPro" id="IPR049326">
    <property type="entry name" value="Rhodopsin_dom_fungi"/>
</dbReference>
<reference evidence="8" key="2">
    <citation type="submission" date="2023-01" db="EMBL/GenBank/DDBJ databases">
        <authorList>
            <person name="Petersen C."/>
        </authorList>
    </citation>
    <scope>NUCLEOTIDE SEQUENCE</scope>
    <source>
        <strain evidence="8">IBT 17514</strain>
    </source>
</reference>
<keyword evidence="3 6" id="KW-1133">Transmembrane helix</keyword>
<evidence type="ECO:0000259" key="7">
    <source>
        <dbReference type="Pfam" id="PF20684"/>
    </source>
</evidence>
<evidence type="ECO:0000256" key="3">
    <source>
        <dbReference type="ARBA" id="ARBA00022989"/>
    </source>
</evidence>
<protein>
    <recommendedName>
        <fullName evidence="7">Rhodopsin domain-containing protein</fullName>
    </recommendedName>
</protein>
<dbReference type="PANTHER" id="PTHR33048">
    <property type="entry name" value="PTH11-LIKE INTEGRAL MEMBRANE PROTEIN (AFU_ORTHOLOGUE AFUA_5G11245)"/>
    <property type="match status" value="1"/>
</dbReference>
<keyword evidence="2 6" id="KW-0812">Transmembrane</keyword>